<comment type="similarity">
    <text evidence="3">Belongs to the synaptobrevin family.</text>
</comment>
<dbReference type="SMART" id="SM01270">
    <property type="entry name" value="Longin"/>
    <property type="match status" value="1"/>
</dbReference>
<feature type="domain" description="Longin" evidence="11">
    <location>
        <begin position="8"/>
        <end position="118"/>
    </location>
</feature>
<dbReference type="PROSITE" id="PS50859">
    <property type="entry name" value="LONGIN"/>
    <property type="match status" value="1"/>
</dbReference>
<evidence type="ECO:0000256" key="9">
    <source>
        <dbReference type="ARBA" id="ARBA00022989"/>
    </source>
</evidence>
<dbReference type="STRING" id="109280.ENSHCOP00000004084"/>
<keyword evidence="5" id="KW-0812">Transmembrane</keyword>
<dbReference type="GO" id="GO:0015031">
    <property type="term" value="P:protein transport"/>
    <property type="evidence" value="ECO:0007669"/>
    <property type="project" value="UniProtKB-KW"/>
</dbReference>
<evidence type="ECO:0000256" key="8">
    <source>
        <dbReference type="ARBA" id="ARBA00022927"/>
    </source>
</evidence>
<dbReference type="PANTHER" id="PTHR46258">
    <property type="entry name" value="LONGIN DOMAIN-CONTAINING PROTEIN"/>
    <property type="match status" value="1"/>
</dbReference>
<evidence type="ECO:0000256" key="6">
    <source>
        <dbReference type="ARBA" id="ARBA00022824"/>
    </source>
</evidence>
<evidence type="ECO:0000313" key="13">
    <source>
        <dbReference type="Proteomes" id="UP000264820"/>
    </source>
</evidence>
<accession>A0A3Q3D6G8</accession>
<evidence type="ECO:0000256" key="7">
    <source>
        <dbReference type="ARBA" id="ARBA00022892"/>
    </source>
</evidence>
<keyword evidence="9" id="KW-1133">Transmembrane helix</keyword>
<dbReference type="OMA" id="QDRTNDC"/>
<keyword evidence="6" id="KW-0256">Endoplasmic reticulum</keyword>
<dbReference type="CDD" id="cd14824">
    <property type="entry name" value="Longin"/>
    <property type="match status" value="1"/>
</dbReference>
<dbReference type="Proteomes" id="UP000264820">
    <property type="component" value="Unplaced"/>
</dbReference>
<evidence type="ECO:0000256" key="10">
    <source>
        <dbReference type="ARBA" id="ARBA00023136"/>
    </source>
</evidence>
<dbReference type="GO" id="GO:0005789">
    <property type="term" value="C:endoplasmic reticulum membrane"/>
    <property type="evidence" value="ECO:0007669"/>
    <property type="project" value="UniProtKB-SubCell"/>
</dbReference>
<evidence type="ECO:0000256" key="2">
    <source>
        <dbReference type="ARBA" id="ARBA00004477"/>
    </source>
</evidence>
<keyword evidence="13" id="KW-1185">Reference proteome</keyword>
<evidence type="ECO:0000313" key="12">
    <source>
        <dbReference type="Ensembl" id="ENSHCOP00000004084.1"/>
    </source>
</evidence>
<reference evidence="12" key="1">
    <citation type="submission" date="2025-08" db="UniProtKB">
        <authorList>
            <consortium name="Ensembl"/>
        </authorList>
    </citation>
    <scope>IDENTIFICATION</scope>
</reference>
<evidence type="ECO:0000256" key="3">
    <source>
        <dbReference type="ARBA" id="ARBA00008025"/>
    </source>
</evidence>
<dbReference type="InterPro" id="IPR059071">
    <property type="entry name" value="SEC22a-c_C"/>
</dbReference>
<keyword evidence="7" id="KW-0931">ER-Golgi transport</keyword>
<dbReference type="AlphaFoldDB" id="A0A3Q3D6G8"/>
<dbReference type="InterPro" id="IPR011012">
    <property type="entry name" value="Longin-like_dom_sf"/>
</dbReference>
<organism evidence="12 13">
    <name type="scientific">Hippocampus comes</name>
    <name type="common">Tiger tail seahorse</name>
    <dbReference type="NCBI Taxonomy" id="109280"/>
    <lineage>
        <taxon>Eukaryota</taxon>
        <taxon>Metazoa</taxon>
        <taxon>Chordata</taxon>
        <taxon>Craniata</taxon>
        <taxon>Vertebrata</taxon>
        <taxon>Euteleostomi</taxon>
        <taxon>Actinopterygii</taxon>
        <taxon>Neopterygii</taxon>
        <taxon>Teleostei</taxon>
        <taxon>Neoteleostei</taxon>
        <taxon>Acanthomorphata</taxon>
        <taxon>Syngnathiaria</taxon>
        <taxon>Syngnathiformes</taxon>
        <taxon>Syngnathoidei</taxon>
        <taxon>Syngnathidae</taxon>
        <taxon>Hippocampus</taxon>
    </lineage>
</organism>
<protein>
    <submittedName>
        <fullName evidence="12">SEC22 homolog C, vesicle trafficking protein</fullName>
    </submittedName>
</protein>
<evidence type="ECO:0000259" key="11">
    <source>
        <dbReference type="PROSITE" id="PS50859"/>
    </source>
</evidence>
<dbReference type="SUPFAM" id="SSF64356">
    <property type="entry name" value="SNARE-like"/>
    <property type="match status" value="1"/>
</dbReference>
<dbReference type="Gene3D" id="3.30.450.50">
    <property type="entry name" value="Longin domain"/>
    <property type="match status" value="1"/>
</dbReference>
<dbReference type="GO" id="GO:0006888">
    <property type="term" value="P:endoplasmic reticulum to Golgi vesicle-mediated transport"/>
    <property type="evidence" value="ECO:0007669"/>
    <property type="project" value="InterPro"/>
</dbReference>
<evidence type="ECO:0000256" key="4">
    <source>
        <dbReference type="ARBA" id="ARBA00022448"/>
    </source>
</evidence>
<dbReference type="GeneTree" id="ENSGT00940000159338"/>
<dbReference type="Pfam" id="PF25970">
    <property type="entry name" value="SEC22a_C"/>
    <property type="match status" value="1"/>
</dbReference>
<keyword evidence="10" id="KW-0472">Membrane</keyword>
<proteinExistence type="inferred from homology"/>
<comment type="function">
    <text evidence="1">May be involved in vesicle transport between the ER and the Golgi complex.</text>
</comment>
<dbReference type="Pfam" id="PF13774">
    <property type="entry name" value="Longin"/>
    <property type="match status" value="1"/>
</dbReference>
<keyword evidence="8" id="KW-0653">Protein transport</keyword>
<reference evidence="12" key="2">
    <citation type="submission" date="2025-09" db="UniProtKB">
        <authorList>
            <consortium name="Ensembl"/>
        </authorList>
    </citation>
    <scope>IDENTIFICATION</scope>
</reference>
<dbReference type="PANTHER" id="PTHR46258:SF2">
    <property type="entry name" value="VESICLE-TRAFFICKING PROTEIN SEC22C"/>
    <property type="match status" value="1"/>
</dbReference>
<evidence type="ECO:0000256" key="5">
    <source>
        <dbReference type="ARBA" id="ARBA00022692"/>
    </source>
</evidence>
<sequence>MSLILFAFVARVRDGLPLSASTDFEYNRELQEKKRQLRTISRALALFPERAAVKGQELNILVSSEGVSYMSVCHWSIPAAMAFCFLEDLRWEFTACYNASVVSLADRPYPFLEFDGAIQKLKQQYNRKGGPALQVTLAEVQEDLRLRPPQILTLEELELTNGSANGHTEQQLATSQSVKLEPVTAPGILSLVLNIMCASLNVIRGVHLIEYTFQCHLYIFHSRLKAAKSLGLLSAIVLCNVFLRELRNAWQIAFHVGVASLSTALTFRRKVQDRSPDCRV</sequence>
<dbReference type="Ensembl" id="ENSHCOT00000007650.1">
    <property type="protein sequence ID" value="ENSHCOP00000004084.1"/>
    <property type="gene ID" value="ENSHCOG00000000177.1"/>
</dbReference>
<evidence type="ECO:0000256" key="1">
    <source>
        <dbReference type="ARBA" id="ARBA00003595"/>
    </source>
</evidence>
<dbReference type="InterPro" id="IPR010908">
    <property type="entry name" value="Longin_dom"/>
</dbReference>
<keyword evidence="4" id="KW-0813">Transport</keyword>
<comment type="subcellular location">
    <subcellularLocation>
        <location evidence="2">Endoplasmic reticulum membrane</location>
        <topology evidence="2">Multi-pass membrane protein</topology>
    </subcellularLocation>
</comment>
<name>A0A3Q3D6G8_HIPCM</name>
<dbReference type="InterPro" id="IPR043546">
    <property type="entry name" value="Sec22a/c"/>
</dbReference>